<comment type="caution">
    <text evidence="1">The sequence shown here is derived from an EMBL/GenBank/DDBJ whole genome shotgun (WGS) entry which is preliminary data.</text>
</comment>
<sequence length="131" mass="14462">MRAINARDVTDSNSRTIQLYGHWLKGVSQTISCFVPNLQHSNLPVGNKEDLTTRSATKQQFPRAANAMLQQNDSSATKGYPPLYVEATERFVSTSNVVNDIPLSPAVQDTHAAHSLLSGSWLQTLLRQPSR</sequence>
<protein>
    <submittedName>
        <fullName evidence="1">Uncharacterized protein</fullName>
    </submittedName>
</protein>
<evidence type="ECO:0000313" key="1">
    <source>
        <dbReference type="EMBL" id="PON43856.1"/>
    </source>
</evidence>
<evidence type="ECO:0000313" key="2">
    <source>
        <dbReference type="Proteomes" id="UP000237105"/>
    </source>
</evidence>
<dbReference type="Proteomes" id="UP000237105">
    <property type="component" value="Unassembled WGS sequence"/>
</dbReference>
<gene>
    <name evidence="1" type="ORF">PanWU01x14_270650</name>
</gene>
<organism evidence="1 2">
    <name type="scientific">Parasponia andersonii</name>
    <name type="common">Sponia andersonii</name>
    <dbReference type="NCBI Taxonomy" id="3476"/>
    <lineage>
        <taxon>Eukaryota</taxon>
        <taxon>Viridiplantae</taxon>
        <taxon>Streptophyta</taxon>
        <taxon>Embryophyta</taxon>
        <taxon>Tracheophyta</taxon>
        <taxon>Spermatophyta</taxon>
        <taxon>Magnoliopsida</taxon>
        <taxon>eudicotyledons</taxon>
        <taxon>Gunneridae</taxon>
        <taxon>Pentapetalae</taxon>
        <taxon>rosids</taxon>
        <taxon>fabids</taxon>
        <taxon>Rosales</taxon>
        <taxon>Cannabaceae</taxon>
        <taxon>Parasponia</taxon>
    </lineage>
</organism>
<reference evidence="2" key="1">
    <citation type="submission" date="2016-06" db="EMBL/GenBank/DDBJ databases">
        <title>Parallel loss of symbiosis genes in relatives of nitrogen-fixing non-legume Parasponia.</title>
        <authorList>
            <person name="Van Velzen R."/>
            <person name="Holmer R."/>
            <person name="Bu F."/>
            <person name="Rutten L."/>
            <person name="Van Zeijl A."/>
            <person name="Liu W."/>
            <person name="Santuari L."/>
            <person name="Cao Q."/>
            <person name="Sharma T."/>
            <person name="Shen D."/>
            <person name="Roswanjaya Y."/>
            <person name="Wardhani T."/>
            <person name="Kalhor M.S."/>
            <person name="Jansen J."/>
            <person name="Van den Hoogen J."/>
            <person name="Gungor B."/>
            <person name="Hartog M."/>
            <person name="Hontelez J."/>
            <person name="Verver J."/>
            <person name="Yang W.-C."/>
            <person name="Schijlen E."/>
            <person name="Repin R."/>
            <person name="Schilthuizen M."/>
            <person name="Schranz E."/>
            <person name="Heidstra R."/>
            <person name="Miyata K."/>
            <person name="Fedorova E."/>
            <person name="Kohlen W."/>
            <person name="Bisseling T."/>
            <person name="Smit S."/>
            <person name="Geurts R."/>
        </authorList>
    </citation>
    <scope>NUCLEOTIDE SEQUENCE [LARGE SCALE GENOMIC DNA]</scope>
    <source>
        <strain evidence="2">cv. WU1-14</strain>
    </source>
</reference>
<dbReference type="AlphaFoldDB" id="A0A2P5B514"/>
<accession>A0A2P5B514</accession>
<name>A0A2P5B514_PARAD</name>
<dbReference type="EMBL" id="JXTB01000362">
    <property type="protein sequence ID" value="PON43856.1"/>
    <property type="molecule type" value="Genomic_DNA"/>
</dbReference>
<proteinExistence type="predicted"/>
<dbReference type="OrthoDB" id="10452761at2759"/>
<keyword evidence="2" id="KW-1185">Reference proteome</keyword>